<dbReference type="AlphaFoldDB" id="A0A4P8XWF6"/>
<protein>
    <submittedName>
        <fullName evidence="1">Uncharacterized protein</fullName>
    </submittedName>
</protein>
<keyword evidence="2" id="KW-1185">Reference proteome</keyword>
<gene>
    <name evidence="1" type="ORF">E5Z56_03305</name>
</gene>
<accession>A0A4P8XWF6</accession>
<dbReference type="KEGG" id="ruj:E5Z56_03305"/>
<organism evidence="1 2">
    <name type="scientific">Ruminococcus bovis</name>
    <dbReference type="NCBI Taxonomy" id="2564099"/>
    <lineage>
        <taxon>Bacteria</taxon>
        <taxon>Bacillati</taxon>
        <taxon>Bacillota</taxon>
        <taxon>Clostridia</taxon>
        <taxon>Eubacteriales</taxon>
        <taxon>Oscillospiraceae</taxon>
        <taxon>Ruminococcus</taxon>
    </lineage>
</organism>
<sequence>MNNTVRNLIKQLYDSDDNYNDVYEIRHHIDDNNSYVIEVIIGCDDFSDPDILKLFTTLLRKCKEFRMKRIDKFSTSYLFTIEDEFIQEV</sequence>
<reference evidence="1 2" key="1">
    <citation type="submission" date="2019-04" db="EMBL/GenBank/DDBJ databases">
        <authorList>
            <person name="Embree M."/>
            <person name="Gaffney J.R."/>
        </authorList>
    </citation>
    <scope>NUCLEOTIDE SEQUENCE [LARGE SCALE GENOMIC DNA]</scope>
    <source>
        <strain evidence="1 2">JE7A12</strain>
    </source>
</reference>
<dbReference type="EMBL" id="CP039381">
    <property type="protein sequence ID" value="QCT06439.1"/>
    <property type="molecule type" value="Genomic_DNA"/>
</dbReference>
<evidence type="ECO:0000313" key="2">
    <source>
        <dbReference type="Proteomes" id="UP000301475"/>
    </source>
</evidence>
<evidence type="ECO:0000313" key="1">
    <source>
        <dbReference type="EMBL" id="QCT06439.1"/>
    </source>
</evidence>
<name>A0A4P8XWF6_9FIRM</name>
<dbReference type="RefSeq" id="WP_138156514.1">
    <property type="nucleotide sequence ID" value="NZ_CP039381.1"/>
</dbReference>
<dbReference type="Proteomes" id="UP000301475">
    <property type="component" value="Chromosome"/>
</dbReference>
<proteinExistence type="predicted"/>